<name>A0AAD5V3C4_9APHY</name>
<dbReference type="Pfam" id="PF17171">
    <property type="entry name" value="GST_C_6"/>
    <property type="match status" value="1"/>
</dbReference>
<comment type="caution">
    <text evidence="2">The sequence shown here is derived from an EMBL/GenBank/DDBJ whole genome shotgun (WGS) entry which is preliminary data.</text>
</comment>
<dbReference type="InterPro" id="IPR033468">
    <property type="entry name" value="Metaxin_GST"/>
</dbReference>
<dbReference type="AlphaFoldDB" id="A0AAD5V3C4"/>
<proteinExistence type="predicted"/>
<keyword evidence="3" id="KW-1185">Reference proteome</keyword>
<evidence type="ECO:0000313" key="3">
    <source>
        <dbReference type="Proteomes" id="UP001212997"/>
    </source>
</evidence>
<dbReference type="PANTHER" id="PTHR12289:SF77">
    <property type="entry name" value="METAXIN-2"/>
    <property type="match status" value="1"/>
</dbReference>
<dbReference type="PANTHER" id="PTHR12289">
    <property type="entry name" value="METAXIN RELATED"/>
    <property type="match status" value="1"/>
</dbReference>
<accession>A0AAD5V3C4</accession>
<gene>
    <name evidence="2" type="ORF">NLI96_g5529</name>
</gene>
<dbReference type="GO" id="GO:0001401">
    <property type="term" value="C:SAM complex"/>
    <property type="evidence" value="ECO:0007669"/>
    <property type="project" value="TreeGrafter"/>
</dbReference>
<protein>
    <recommendedName>
        <fullName evidence="1">Metaxin glutathione S-transferase domain-containing protein</fullName>
    </recommendedName>
</protein>
<evidence type="ECO:0000259" key="1">
    <source>
        <dbReference type="Pfam" id="PF17171"/>
    </source>
</evidence>
<dbReference type="InterPro" id="IPR050931">
    <property type="entry name" value="Mito_Protein_Transport_Metaxin"/>
</dbReference>
<feature type="domain" description="Metaxin glutathione S-transferase" evidence="1">
    <location>
        <begin position="217"/>
        <end position="278"/>
    </location>
</feature>
<dbReference type="Proteomes" id="UP001212997">
    <property type="component" value="Unassembled WGS sequence"/>
</dbReference>
<dbReference type="EMBL" id="JANAWD010000183">
    <property type="protein sequence ID" value="KAJ3484604.1"/>
    <property type="molecule type" value="Genomic_DNA"/>
</dbReference>
<organism evidence="2 3">
    <name type="scientific">Meripilus lineatus</name>
    <dbReference type="NCBI Taxonomy" id="2056292"/>
    <lineage>
        <taxon>Eukaryota</taxon>
        <taxon>Fungi</taxon>
        <taxon>Dikarya</taxon>
        <taxon>Basidiomycota</taxon>
        <taxon>Agaricomycotina</taxon>
        <taxon>Agaricomycetes</taxon>
        <taxon>Polyporales</taxon>
        <taxon>Meripilaceae</taxon>
        <taxon>Meripilus</taxon>
    </lineage>
</organism>
<dbReference type="GO" id="GO:0007005">
    <property type="term" value="P:mitochondrion organization"/>
    <property type="evidence" value="ECO:0007669"/>
    <property type="project" value="TreeGrafter"/>
</dbReference>
<evidence type="ECO:0000313" key="2">
    <source>
        <dbReference type="EMBL" id="KAJ3484604.1"/>
    </source>
</evidence>
<dbReference type="InterPro" id="IPR036282">
    <property type="entry name" value="Glutathione-S-Trfase_C_sf"/>
</dbReference>
<reference evidence="2" key="1">
    <citation type="submission" date="2022-07" db="EMBL/GenBank/DDBJ databases">
        <title>Genome Sequence of Physisporinus lineatus.</title>
        <authorList>
            <person name="Buettner E."/>
        </authorList>
    </citation>
    <scope>NUCLEOTIDE SEQUENCE</scope>
    <source>
        <strain evidence="2">VT162</strain>
    </source>
</reference>
<dbReference type="SUPFAM" id="SSF47616">
    <property type="entry name" value="GST C-terminal domain-like"/>
    <property type="match status" value="1"/>
</dbReference>
<sequence>MAKVPSPSLPAPLLKLFSYFPLHTYPAIPSPNSAQLVTRPTLWIHPPPNVETSILSSDVECLKWQAYIALRGLKDIQVRWDIAPDGGIEGGLPNLHLSPKEAESEKDLGGLLSSHLIAEWVDKQAGDAGPLEGYLDDSAKDESRAWITLLEGKIHAALALSQRPPFSAWSLLTPFPSSGRPVETTLNPPPPPLSGLSSLLPPYGTHIDRHTVEFEYKQAISSLSERLGTDRWFLGSTQPTALDALAFAYLHSLLKCKENTFRFEVSRRVNLIAWEHRVQSEIEAAFKPYKP</sequence>